<feature type="transmembrane region" description="Helical" evidence="5">
    <location>
        <begin position="46"/>
        <end position="65"/>
    </location>
</feature>
<dbReference type="Proteomes" id="UP000244571">
    <property type="component" value="Chromosome"/>
</dbReference>
<keyword evidence="2 5" id="KW-1133">Transmembrane helix</keyword>
<dbReference type="PROSITE" id="PS50850">
    <property type="entry name" value="MFS"/>
    <property type="match status" value="1"/>
</dbReference>
<evidence type="ECO:0000256" key="3">
    <source>
        <dbReference type="ARBA" id="ARBA00023136"/>
    </source>
</evidence>
<name>A0A2R4XI65_9BURK</name>
<feature type="transmembrane region" description="Helical" evidence="5">
    <location>
        <begin position="302"/>
        <end position="323"/>
    </location>
</feature>
<dbReference type="InterPro" id="IPR036259">
    <property type="entry name" value="MFS_trans_sf"/>
</dbReference>
<dbReference type="KEGG" id="boz:DBV39_06735"/>
<proteinExistence type="predicted"/>
<organism evidence="7 8">
    <name type="scientific">Orrella marina</name>
    <dbReference type="NCBI Taxonomy" id="2163011"/>
    <lineage>
        <taxon>Bacteria</taxon>
        <taxon>Pseudomonadati</taxon>
        <taxon>Pseudomonadota</taxon>
        <taxon>Betaproteobacteria</taxon>
        <taxon>Burkholderiales</taxon>
        <taxon>Alcaligenaceae</taxon>
        <taxon>Orrella</taxon>
    </lineage>
</organism>
<evidence type="ECO:0000259" key="6">
    <source>
        <dbReference type="PROSITE" id="PS50850"/>
    </source>
</evidence>
<feature type="compositionally biased region" description="Basic and acidic residues" evidence="4">
    <location>
        <begin position="251"/>
        <end position="262"/>
    </location>
</feature>
<sequence length="451" mass="47369">MPRASIPARASQSTVHVFVCACNAPFCLPSCHRELLTLISVDTHKLRTISLIGLAQVVASASSQYLPAVISEPGGQALGISPTTFFVGVSVALVTSALVGPTVGRMVDKFGGRPMLMLSNILYAIGLLLLSMADGITMIMVANLVLGCALACGQFEAAFATLVMLFGKNSRNAITGITLIAGFASFVGWTVSVQILELWGWQGVCRFWAGVHLLFALPLHALIPAARQSEPALDKSVQGSGSPAGAAVTEPSRRMGQDDKRPGPATPIQSNRVKGILMAYVFAANAFVGMGLMMHLPGLLQVFGVSMAAAFTIGSLVGPAQVLGRLMDFFVMRKWHPLVGTRLAALTHPVGAALMLVFGTPFATAFVVLHGTGNGVLIMSRGTLPLAIFGALGYGRMQGWLMLPAKLAQACAPFLFGMALTDWGTGTLWMTGILGLSTFAALCLIKRSPAR</sequence>
<evidence type="ECO:0000256" key="5">
    <source>
        <dbReference type="SAM" id="Phobius"/>
    </source>
</evidence>
<feature type="domain" description="Major facilitator superfamily (MFS) profile" evidence="6">
    <location>
        <begin position="48"/>
        <end position="449"/>
    </location>
</feature>
<keyword evidence="1 5" id="KW-0812">Transmembrane</keyword>
<dbReference type="EMBL" id="CP028901">
    <property type="protein sequence ID" value="AWB33453.1"/>
    <property type="molecule type" value="Genomic_DNA"/>
</dbReference>
<evidence type="ECO:0000256" key="2">
    <source>
        <dbReference type="ARBA" id="ARBA00022989"/>
    </source>
</evidence>
<gene>
    <name evidence="7" type="ORF">DBV39_06735</name>
</gene>
<dbReference type="GO" id="GO:0022857">
    <property type="term" value="F:transmembrane transporter activity"/>
    <property type="evidence" value="ECO:0007669"/>
    <property type="project" value="InterPro"/>
</dbReference>
<feature type="transmembrane region" description="Helical" evidence="5">
    <location>
        <begin position="115"/>
        <end position="133"/>
    </location>
</feature>
<feature type="transmembrane region" description="Helical" evidence="5">
    <location>
        <begin position="85"/>
        <end position="103"/>
    </location>
</feature>
<dbReference type="InterPro" id="IPR011701">
    <property type="entry name" value="MFS"/>
</dbReference>
<evidence type="ECO:0000256" key="1">
    <source>
        <dbReference type="ARBA" id="ARBA00022692"/>
    </source>
</evidence>
<feature type="transmembrane region" description="Helical" evidence="5">
    <location>
        <begin position="343"/>
        <end position="369"/>
    </location>
</feature>
<feature type="transmembrane region" description="Helical" evidence="5">
    <location>
        <begin position="173"/>
        <end position="195"/>
    </location>
</feature>
<reference evidence="7 8" key="1">
    <citation type="submission" date="2018-04" db="EMBL/GenBank/DDBJ databases">
        <title>Bordetella sp. HZ20 isolated from seawater.</title>
        <authorList>
            <person name="Sun C."/>
        </authorList>
    </citation>
    <scope>NUCLEOTIDE SEQUENCE [LARGE SCALE GENOMIC DNA]</scope>
    <source>
        <strain evidence="7 8">HZ20</strain>
    </source>
</reference>
<dbReference type="Gene3D" id="1.20.1250.20">
    <property type="entry name" value="MFS general substrate transporter like domains"/>
    <property type="match status" value="1"/>
</dbReference>
<keyword evidence="8" id="KW-1185">Reference proteome</keyword>
<feature type="transmembrane region" description="Helical" evidence="5">
    <location>
        <begin position="207"/>
        <end position="226"/>
    </location>
</feature>
<keyword evidence="3 5" id="KW-0472">Membrane</keyword>
<dbReference type="SUPFAM" id="SSF103473">
    <property type="entry name" value="MFS general substrate transporter"/>
    <property type="match status" value="1"/>
</dbReference>
<feature type="transmembrane region" description="Helical" evidence="5">
    <location>
        <begin position="139"/>
        <end position="166"/>
    </location>
</feature>
<protein>
    <submittedName>
        <fullName evidence="7">MFS transporter</fullName>
    </submittedName>
</protein>
<dbReference type="AlphaFoldDB" id="A0A2R4XI65"/>
<accession>A0A2R4XI65</accession>
<dbReference type="InterPro" id="IPR020846">
    <property type="entry name" value="MFS_dom"/>
</dbReference>
<feature type="transmembrane region" description="Helical" evidence="5">
    <location>
        <begin position="277"/>
        <end position="296"/>
    </location>
</feature>
<dbReference type="Pfam" id="PF07690">
    <property type="entry name" value="MFS_1"/>
    <property type="match status" value="1"/>
</dbReference>
<evidence type="ECO:0000313" key="7">
    <source>
        <dbReference type="EMBL" id="AWB33453.1"/>
    </source>
</evidence>
<feature type="region of interest" description="Disordered" evidence="4">
    <location>
        <begin position="233"/>
        <end position="268"/>
    </location>
</feature>
<feature type="transmembrane region" description="Helical" evidence="5">
    <location>
        <begin position="426"/>
        <end position="445"/>
    </location>
</feature>
<dbReference type="PROSITE" id="PS51257">
    <property type="entry name" value="PROKAR_LIPOPROTEIN"/>
    <property type="match status" value="1"/>
</dbReference>
<evidence type="ECO:0000256" key="4">
    <source>
        <dbReference type="SAM" id="MobiDB-lite"/>
    </source>
</evidence>
<evidence type="ECO:0000313" key="8">
    <source>
        <dbReference type="Proteomes" id="UP000244571"/>
    </source>
</evidence>